<dbReference type="EMBL" id="PP511903">
    <property type="protein sequence ID" value="XCD08647.1"/>
    <property type="molecule type" value="Genomic_DNA"/>
</dbReference>
<sequence length="121" mass="13000">MKFKTQWTCTPSKGEVNSGEVKVDPAGYLPAHVVIQNFLVAGQALNVQRAGYDIEGDDFDFDEVEDPTRAPDYDIADASQASLAIEERLDEARAIQKAQAEEAATKKAETVPASGEGGEAQ</sequence>
<reference evidence="3" key="1">
    <citation type="submission" date="2024-03" db="EMBL/GenBank/DDBJ databases">
        <title>Diverse circular DNA viruses in blood, oral, and fecal samples of captive lemurs.</title>
        <authorList>
            <person name="Paietta E.N."/>
            <person name="Kraberger S."/>
            <person name="Lund M.C."/>
            <person name="Custer J.M."/>
            <person name="Vargas K.M."/>
            <person name="Ehmke E.E."/>
            <person name="Yoder A.D."/>
            <person name="Varsani A."/>
        </authorList>
    </citation>
    <scope>NUCLEOTIDE SEQUENCE</scope>
    <source>
        <strain evidence="2">Duke_43SS_86</strain>
        <strain evidence="3">Duke_44SS_35</strain>
    </source>
</reference>
<evidence type="ECO:0000313" key="2">
    <source>
        <dbReference type="EMBL" id="XCD08600.1"/>
    </source>
</evidence>
<dbReference type="EMBL" id="PP511896">
    <property type="protein sequence ID" value="XCD08600.1"/>
    <property type="molecule type" value="Genomic_DNA"/>
</dbReference>
<name>A0AAU8B8J3_9VIRU</name>
<evidence type="ECO:0000313" key="3">
    <source>
        <dbReference type="EMBL" id="XCD08647.1"/>
    </source>
</evidence>
<accession>A0AAU8B8J3</accession>
<protein>
    <submittedName>
        <fullName evidence="3">Uncharacterized protein</fullName>
    </submittedName>
</protein>
<feature type="compositionally biased region" description="Basic and acidic residues" evidence="1">
    <location>
        <begin position="94"/>
        <end position="109"/>
    </location>
</feature>
<feature type="region of interest" description="Disordered" evidence="1">
    <location>
        <begin position="94"/>
        <end position="121"/>
    </location>
</feature>
<proteinExistence type="predicted"/>
<evidence type="ECO:0000256" key="1">
    <source>
        <dbReference type="SAM" id="MobiDB-lite"/>
    </source>
</evidence>
<organism evidence="3">
    <name type="scientific">Dulem virus 101</name>
    <dbReference type="NCBI Taxonomy" id="3145578"/>
    <lineage>
        <taxon>Viruses</taxon>
        <taxon>Monodnaviria</taxon>
        <taxon>Sangervirae</taxon>
        <taxon>Phixviricota</taxon>
        <taxon>Malgrandaviricetes</taxon>
        <taxon>Petitvirales</taxon>
        <taxon>Microviridae</taxon>
        <taxon>Microvirus</taxon>
    </lineage>
</organism>